<dbReference type="InterPro" id="IPR016181">
    <property type="entry name" value="Acyl_CoA_acyltransferase"/>
</dbReference>
<evidence type="ECO:0008006" key="7">
    <source>
        <dbReference type="Google" id="ProtNLM"/>
    </source>
</evidence>
<dbReference type="Pfam" id="PF12840">
    <property type="entry name" value="HTH_20"/>
    <property type="match status" value="1"/>
</dbReference>
<evidence type="ECO:0000256" key="2">
    <source>
        <dbReference type="ARBA" id="ARBA00023315"/>
    </source>
</evidence>
<proteinExistence type="predicted"/>
<dbReference type="SMART" id="SM00418">
    <property type="entry name" value="HTH_ARSR"/>
    <property type="match status" value="1"/>
</dbReference>
<dbReference type="InterPro" id="IPR036390">
    <property type="entry name" value="WH_DNA-bd_sf"/>
</dbReference>
<reference evidence="5 6" key="1">
    <citation type="journal article" date="2014" name="Int. J. Syst. Evol. Microbiol.">
        <title>Complete genome sequence of Corynebacterium casei LMG S-19264T (=DSM 44701T), isolated from a smear-ripened cheese.</title>
        <authorList>
            <consortium name="US DOE Joint Genome Institute (JGI-PGF)"/>
            <person name="Walter F."/>
            <person name="Albersmeier A."/>
            <person name="Kalinowski J."/>
            <person name="Ruckert C."/>
        </authorList>
    </citation>
    <scope>NUCLEOTIDE SEQUENCE [LARGE SCALE GENOMIC DNA]</scope>
    <source>
        <strain evidence="5 6">KCTC 19473</strain>
    </source>
</reference>
<feature type="domain" description="HTH arsR-type" evidence="3">
    <location>
        <begin position="10"/>
        <end position="106"/>
    </location>
</feature>
<evidence type="ECO:0000313" key="6">
    <source>
        <dbReference type="Proteomes" id="UP000654947"/>
    </source>
</evidence>
<dbReference type="EMBL" id="BMXL01000010">
    <property type="protein sequence ID" value="GHD25852.1"/>
    <property type="molecule type" value="Genomic_DNA"/>
</dbReference>
<organism evidence="5 6">
    <name type="scientific">Nocardiopsis kunsanensis</name>
    <dbReference type="NCBI Taxonomy" id="141693"/>
    <lineage>
        <taxon>Bacteria</taxon>
        <taxon>Bacillati</taxon>
        <taxon>Actinomycetota</taxon>
        <taxon>Actinomycetes</taxon>
        <taxon>Streptosporangiales</taxon>
        <taxon>Nocardiopsidaceae</taxon>
        <taxon>Nocardiopsis</taxon>
    </lineage>
</organism>
<keyword evidence="6" id="KW-1185">Reference proteome</keyword>
<dbReference type="RefSeq" id="WP_193517950.1">
    <property type="nucleotide sequence ID" value="NZ_BMXL01000010.1"/>
</dbReference>
<evidence type="ECO:0000256" key="1">
    <source>
        <dbReference type="ARBA" id="ARBA00022679"/>
    </source>
</evidence>
<sequence length="275" mass="29244">MSAKSRTARLSPGAASAHAARFAALADPDRLRLLHALAMETGGLTSGALVEVLGIAPTAVEEHVDVLASAGLVTRSPEGLVRVAREGRWSFPNPVDTTLGLLEVPLGTPAAPVAAGVRLRAMEPGDLERVRQIYAEGIATGDATFETRVPDAGALEDKWLRGHRWVAEADGEVAGWAAAAPASGRPVYAGVVETSVYVAEKARGLGVARALLRHQVAEADRGGLWTLRTSIFPENRASLTLHRAAGFRTLGVLERVGEHHGTWRDIVTMERRRGR</sequence>
<dbReference type="CDD" id="cd04301">
    <property type="entry name" value="NAT_SF"/>
    <property type="match status" value="1"/>
</dbReference>
<dbReference type="SUPFAM" id="SSF55729">
    <property type="entry name" value="Acyl-CoA N-acyltransferases (Nat)"/>
    <property type="match status" value="1"/>
</dbReference>
<dbReference type="PROSITE" id="PS50987">
    <property type="entry name" value="HTH_ARSR_2"/>
    <property type="match status" value="1"/>
</dbReference>
<protein>
    <recommendedName>
        <fullName evidence="7">GNAT family N-acetyltransferase</fullName>
    </recommendedName>
</protein>
<dbReference type="InterPro" id="IPR011991">
    <property type="entry name" value="ArsR-like_HTH"/>
</dbReference>
<dbReference type="Gene3D" id="1.10.10.10">
    <property type="entry name" value="Winged helix-like DNA-binding domain superfamily/Winged helix DNA-binding domain"/>
    <property type="match status" value="1"/>
</dbReference>
<dbReference type="Proteomes" id="UP000654947">
    <property type="component" value="Unassembled WGS sequence"/>
</dbReference>
<dbReference type="GO" id="GO:0003700">
    <property type="term" value="F:DNA-binding transcription factor activity"/>
    <property type="evidence" value="ECO:0007669"/>
    <property type="project" value="InterPro"/>
</dbReference>
<feature type="domain" description="N-acetyltransferase" evidence="4">
    <location>
        <begin position="117"/>
        <end position="270"/>
    </location>
</feature>
<evidence type="ECO:0000259" key="4">
    <source>
        <dbReference type="PROSITE" id="PS51186"/>
    </source>
</evidence>
<dbReference type="InterPro" id="IPR000182">
    <property type="entry name" value="GNAT_dom"/>
</dbReference>
<name>A0A919CHY9_9ACTN</name>
<comment type="caution">
    <text evidence="5">The sequence shown here is derived from an EMBL/GenBank/DDBJ whole genome shotgun (WGS) entry which is preliminary data.</text>
</comment>
<dbReference type="SUPFAM" id="SSF46785">
    <property type="entry name" value="Winged helix' DNA-binding domain"/>
    <property type="match status" value="1"/>
</dbReference>
<keyword evidence="1" id="KW-0808">Transferase</keyword>
<dbReference type="PROSITE" id="PS51186">
    <property type="entry name" value="GNAT"/>
    <property type="match status" value="1"/>
</dbReference>
<dbReference type="Gene3D" id="3.40.630.30">
    <property type="match status" value="1"/>
</dbReference>
<dbReference type="GO" id="GO:0016747">
    <property type="term" value="F:acyltransferase activity, transferring groups other than amino-acyl groups"/>
    <property type="evidence" value="ECO:0007669"/>
    <property type="project" value="InterPro"/>
</dbReference>
<evidence type="ECO:0000259" key="3">
    <source>
        <dbReference type="PROSITE" id="PS50987"/>
    </source>
</evidence>
<accession>A0A919CHY9</accession>
<gene>
    <name evidence="5" type="ORF">GCM10007147_23360</name>
</gene>
<dbReference type="InterPro" id="IPR036388">
    <property type="entry name" value="WH-like_DNA-bd_sf"/>
</dbReference>
<dbReference type="AlphaFoldDB" id="A0A919CHY9"/>
<dbReference type="PANTHER" id="PTHR43072:SF23">
    <property type="entry name" value="UPF0039 PROTEIN C11D3.02C"/>
    <property type="match status" value="1"/>
</dbReference>
<dbReference type="InterPro" id="IPR001845">
    <property type="entry name" value="HTH_ArsR_DNA-bd_dom"/>
</dbReference>
<keyword evidence="2" id="KW-0012">Acyltransferase</keyword>
<dbReference type="PANTHER" id="PTHR43072">
    <property type="entry name" value="N-ACETYLTRANSFERASE"/>
    <property type="match status" value="1"/>
</dbReference>
<evidence type="ECO:0000313" key="5">
    <source>
        <dbReference type="EMBL" id="GHD25852.1"/>
    </source>
</evidence>
<dbReference type="Pfam" id="PF00583">
    <property type="entry name" value="Acetyltransf_1"/>
    <property type="match status" value="1"/>
</dbReference>
<dbReference type="CDD" id="cd00090">
    <property type="entry name" value="HTH_ARSR"/>
    <property type="match status" value="1"/>
</dbReference>